<accession>A0A3T0HXX6</accession>
<evidence type="ECO:0000313" key="1">
    <source>
        <dbReference type="EMBL" id="AZU61858.1"/>
    </source>
</evidence>
<organism evidence="1 2">
    <name type="scientific">Neobacillus mesonae</name>
    <dbReference type="NCBI Taxonomy" id="1193713"/>
    <lineage>
        <taxon>Bacteria</taxon>
        <taxon>Bacillati</taxon>
        <taxon>Bacillota</taxon>
        <taxon>Bacilli</taxon>
        <taxon>Bacillales</taxon>
        <taxon>Bacillaceae</taxon>
        <taxon>Neobacillus</taxon>
    </lineage>
</organism>
<protein>
    <submittedName>
        <fullName evidence="1">Uncharacterized protein</fullName>
    </submittedName>
</protein>
<dbReference type="AlphaFoldDB" id="A0A3T0HXX6"/>
<dbReference type="KEGG" id="nmk:CHR53_11520"/>
<sequence length="94" mass="11375">MEKSLHDFTIFEDYRNRQVVLNYYQEDDFLWKRDGFHFETIHVKGKILLFLKKDGRTVELPLTEFTAAAINSDFQNYYIFKNGKCRLEIYFPHG</sequence>
<dbReference type="OrthoDB" id="2899232at2"/>
<keyword evidence="2" id="KW-1185">Reference proteome</keyword>
<dbReference type="EMBL" id="CP022572">
    <property type="protein sequence ID" value="AZU61858.1"/>
    <property type="molecule type" value="Genomic_DNA"/>
</dbReference>
<name>A0A3T0HXX6_9BACI</name>
<dbReference type="Proteomes" id="UP000282892">
    <property type="component" value="Chromosome"/>
</dbReference>
<reference evidence="1 2" key="1">
    <citation type="submission" date="2017-07" db="EMBL/GenBank/DDBJ databases">
        <title>The complete genome sequence of Bacillus mesonae strain H20-5, an efficient strain improving plant abiotic stress resistance.</title>
        <authorList>
            <person name="Kim S.Y."/>
            <person name="Song H."/>
            <person name="Sang M.K."/>
            <person name="Weon H.-Y."/>
            <person name="Song J."/>
        </authorList>
    </citation>
    <scope>NUCLEOTIDE SEQUENCE [LARGE SCALE GENOMIC DNA]</scope>
    <source>
        <strain evidence="1 2">H20-5</strain>
    </source>
</reference>
<dbReference type="RefSeq" id="WP_066397508.1">
    <property type="nucleotide sequence ID" value="NZ_CP022572.1"/>
</dbReference>
<proteinExistence type="predicted"/>
<gene>
    <name evidence="1" type="ORF">CHR53_11520</name>
</gene>
<evidence type="ECO:0000313" key="2">
    <source>
        <dbReference type="Proteomes" id="UP000282892"/>
    </source>
</evidence>